<dbReference type="InterPro" id="IPR011990">
    <property type="entry name" value="TPR-like_helical_dom_sf"/>
</dbReference>
<accession>A0A6J3M2R9</accession>
<reference evidence="2" key="2">
    <citation type="submission" date="2020-04" db="EMBL/GenBank/DDBJ databases">
        <authorList>
            <consortium name="NCBI Genome Project"/>
        </authorList>
    </citation>
    <scope>NUCLEOTIDE SEQUENCE</scope>
    <source>
        <strain evidence="2">CBS 342.82</strain>
    </source>
</reference>
<evidence type="ECO:0000313" key="2">
    <source>
        <dbReference type="RefSeq" id="XP_033459321.1"/>
    </source>
</evidence>
<proteinExistence type="predicted"/>
<dbReference type="PANTHER" id="PTHR42085:SF1">
    <property type="entry name" value="F-BOX DOMAIN-CONTAINING PROTEIN"/>
    <property type="match status" value="1"/>
</dbReference>
<dbReference type="AlphaFoldDB" id="A0A6J3M2R9"/>
<dbReference type="InterPro" id="IPR038883">
    <property type="entry name" value="AN11006-like"/>
</dbReference>
<dbReference type="OrthoDB" id="5229512at2759"/>
<reference evidence="2" key="1">
    <citation type="submission" date="2020-01" db="EMBL/GenBank/DDBJ databases">
        <authorList>
            <consortium name="DOE Joint Genome Institute"/>
            <person name="Haridas S."/>
            <person name="Albert R."/>
            <person name="Binder M."/>
            <person name="Bloem J."/>
            <person name="Labutti K."/>
            <person name="Salamov A."/>
            <person name="Andreopoulos B."/>
            <person name="Baker S.E."/>
            <person name="Barry K."/>
            <person name="Bills G."/>
            <person name="Bluhm B.H."/>
            <person name="Cannon C."/>
            <person name="Castanera R."/>
            <person name="Culley D.E."/>
            <person name="Daum C."/>
            <person name="Ezra D."/>
            <person name="Gonzalez J.B."/>
            <person name="Henrissat B."/>
            <person name="Kuo A."/>
            <person name="Liang C."/>
            <person name="Lipzen A."/>
            <person name="Lutzoni F."/>
            <person name="Magnuson J."/>
            <person name="Mondo S."/>
            <person name="Nolan M."/>
            <person name="Ohm R."/>
            <person name="Pangilinan J."/>
            <person name="Park H.-J."/>
            <person name="Ramirez L."/>
            <person name="Alfaro M."/>
            <person name="Sun H."/>
            <person name="Tritt A."/>
            <person name="Yoshinaga Y."/>
            <person name="Zwiers L.-H."/>
            <person name="Turgeon B.G."/>
            <person name="Goodwin S.B."/>
            <person name="Spatafora J.W."/>
            <person name="Crous P.W."/>
            <person name="Grigoriev I.V."/>
        </authorList>
    </citation>
    <scope>NUCLEOTIDE SEQUENCE</scope>
    <source>
        <strain evidence="2">CBS 342.82</strain>
    </source>
</reference>
<dbReference type="GeneID" id="54362818"/>
<dbReference type="Gene3D" id="1.25.40.10">
    <property type="entry name" value="Tetratricopeptide repeat domain"/>
    <property type="match status" value="1"/>
</dbReference>
<name>A0A6J3M2R9_9PEZI</name>
<reference evidence="2" key="3">
    <citation type="submission" date="2025-08" db="UniProtKB">
        <authorList>
            <consortium name="RefSeq"/>
        </authorList>
    </citation>
    <scope>IDENTIFICATION</scope>
    <source>
        <strain evidence="2">CBS 342.82</strain>
    </source>
</reference>
<evidence type="ECO:0008006" key="3">
    <source>
        <dbReference type="Google" id="ProtNLM"/>
    </source>
</evidence>
<dbReference type="RefSeq" id="XP_033459321.1">
    <property type="nucleotide sequence ID" value="XM_033605018.1"/>
</dbReference>
<dbReference type="Proteomes" id="UP000504637">
    <property type="component" value="Unplaced"/>
</dbReference>
<evidence type="ECO:0000313" key="1">
    <source>
        <dbReference type="Proteomes" id="UP000504637"/>
    </source>
</evidence>
<protein>
    <recommendedName>
        <fullName evidence="3">F-box domain-containing protein</fullName>
    </recommendedName>
</protein>
<gene>
    <name evidence="2" type="ORF">K489DRAFT_381034</name>
</gene>
<keyword evidence="1" id="KW-1185">Reference proteome</keyword>
<dbReference type="PANTHER" id="PTHR42085">
    <property type="entry name" value="F-BOX DOMAIN-CONTAINING PROTEIN"/>
    <property type="match status" value="1"/>
</dbReference>
<organism evidence="2">
    <name type="scientific">Dissoconium aciculare CBS 342.82</name>
    <dbReference type="NCBI Taxonomy" id="1314786"/>
    <lineage>
        <taxon>Eukaryota</taxon>
        <taxon>Fungi</taxon>
        <taxon>Dikarya</taxon>
        <taxon>Ascomycota</taxon>
        <taxon>Pezizomycotina</taxon>
        <taxon>Dothideomycetes</taxon>
        <taxon>Dothideomycetidae</taxon>
        <taxon>Mycosphaerellales</taxon>
        <taxon>Dissoconiaceae</taxon>
        <taxon>Dissoconium</taxon>
    </lineage>
</organism>
<sequence length="422" mass="47806">MAETMTRPTLLTLPAEIREEIYKFIFNPASNRTELENEYWQYDFAPALQILLANRQIYLEARKVFRDLNVFIRIDTPGEMAMQHVAEEGHVPIVVSSKHAQTFSIHSLQVCISSPDIDVLARSQQVFIIHLDDLEKFALIWKYADLSFEGLNQHLQIALTLRHPATGQESDRQDIYGSGPSKTLSVALQRRLILPFGKVKRLHKTEFNGSHEPAHGLEDALRAAQATPHPRPEACLAEATKFKQAGNTLLTGGNPRAALEQYVHAWRAIHIAIHGRLRHVHADRFFIGALSEAPYAGLDGQVERLRLRVQLVANTCLAYLLLQEYSECIFWGMRTINTLRNARGDIPDDPNIWLNVPPEQEAFMQFPAADQMGKIYYRTGMAMKELGEDESQARRLLKVAGVYLPRDENVKKAIQESALKLG</sequence>